<feature type="binding site" evidence="9">
    <location>
        <position position="36"/>
    </location>
    <ligand>
        <name>NADPH</name>
        <dbReference type="ChEBI" id="CHEBI:57783"/>
    </ligand>
</feature>
<dbReference type="NCBIfam" id="NF009114">
    <property type="entry name" value="PRK12464.1"/>
    <property type="match status" value="1"/>
</dbReference>
<dbReference type="PANTHER" id="PTHR30525">
    <property type="entry name" value="1-DEOXY-D-XYLULOSE 5-PHOSPHATE REDUCTOISOMERASE"/>
    <property type="match status" value="1"/>
</dbReference>
<feature type="binding site" evidence="9">
    <location>
        <position position="215"/>
    </location>
    <ligand>
        <name>1-deoxy-D-xylulose 5-phosphate</name>
        <dbReference type="ChEBI" id="CHEBI:57792"/>
    </ligand>
</feature>
<keyword evidence="9" id="KW-0460">Magnesium</keyword>
<dbReference type="InterPro" id="IPR013644">
    <property type="entry name" value="DXP_reductoisomerase_C"/>
</dbReference>
<keyword evidence="3 9" id="KW-0479">Metal-binding</keyword>
<proteinExistence type="inferred from homology"/>
<evidence type="ECO:0000256" key="9">
    <source>
        <dbReference type="HAMAP-Rule" id="MF_00183"/>
    </source>
</evidence>
<dbReference type="GO" id="GO:0030145">
    <property type="term" value="F:manganese ion binding"/>
    <property type="evidence" value="ECO:0007669"/>
    <property type="project" value="TreeGrafter"/>
</dbReference>
<comment type="pathway">
    <text evidence="1 9">Isoprenoid biosynthesis; isopentenyl diphosphate biosynthesis via DXP pathway; isopentenyl diphosphate from 1-deoxy-D-xylulose 5-phosphate: step 1/6.</text>
</comment>
<dbReference type="EMBL" id="JAAIWM010000001">
    <property type="protein sequence ID" value="NEY70200.1"/>
    <property type="molecule type" value="Genomic_DNA"/>
</dbReference>
<feature type="binding site" evidence="9">
    <location>
        <position position="149"/>
    </location>
    <ligand>
        <name>1-deoxy-D-xylulose 5-phosphate</name>
        <dbReference type="ChEBI" id="CHEBI:57792"/>
    </ligand>
</feature>
<keyword evidence="14" id="KW-1185">Reference proteome</keyword>
<comment type="caution">
    <text evidence="13">The sequence shown here is derived from an EMBL/GenBank/DDBJ whole genome shotgun (WGS) entry which is preliminary data.</text>
</comment>
<feature type="binding site" evidence="9">
    <location>
        <position position="10"/>
    </location>
    <ligand>
        <name>NADPH</name>
        <dbReference type="ChEBI" id="CHEBI:57783"/>
    </ligand>
</feature>
<evidence type="ECO:0000256" key="6">
    <source>
        <dbReference type="ARBA" id="ARBA00023211"/>
    </source>
</evidence>
<dbReference type="RefSeq" id="WP_163176608.1">
    <property type="nucleotide sequence ID" value="NZ_JAAIWM010000001.1"/>
</dbReference>
<dbReference type="NCBIfam" id="TIGR00243">
    <property type="entry name" value="Dxr"/>
    <property type="match status" value="1"/>
</dbReference>
<dbReference type="GO" id="GO:0016853">
    <property type="term" value="F:isomerase activity"/>
    <property type="evidence" value="ECO:0007669"/>
    <property type="project" value="UniProtKB-KW"/>
</dbReference>
<feature type="binding site" evidence="9">
    <location>
        <position position="13"/>
    </location>
    <ligand>
        <name>NADPH</name>
        <dbReference type="ChEBI" id="CHEBI:57783"/>
    </ligand>
</feature>
<gene>
    <name evidence="9" type="primary">dxr</name>
    <name evidence="13" type="ORF">G4D63_00475</name>
</gene>
<comment type="function">
    <text evidence="9">Catalyzes the NADPH-dependent rearrangement and reduction of 1-deoxy-D-xylulose-5-phosphate (DXP) to 2-C-methyl-D-erythritol 4-phosphate (MEP).</text>
</comment>
<dbReference type="UniPathway" id="UPA00056">
    <property type="reaction ID" value="UER00092"/>
</dbReference>
<dbReference type="GO" id="GO:0030604">
    <property type="term" value="F:1-deoxy-D-xylulose-5-phosphate reductoisomerase activity"/>
    <property type="evidence" value="ECO:0007669"/>
    <property type="project" value="UniProtKB-UniRule"/>
</dbReference>
<dbReference type="AlphaFoldDB" id="A0A6M0Q412"/>
<feature type="binding site" evidence="9">
    <location>
        <position position="11"/>
    </location>
    <ligand>
        <name>NADPH</name>
        <dbReference type="ChEBI" id="CHEBI:57783"/>
    </ligand>
</feature>
<feature type="binding site" evidence="9">
    <location>
        <position position="149"/>
    </location>
    <ligand>
        <name>Mn(2+)</name>
        <dbReference type="ChEBI" id="CHEBI:29035"/>
    </ligand>
</feature>
<feature type="binding site" evidence="9">
    <location>
        <position position="218"/>
    </location>
    <ligand>
        <name>Mn(2+)</name>
        <dbReference type="ChEBI" id="CHEBI:29035"/>
    </ligand>
</feature>
<keyword evidence="13" id="KW-0413">Isomerase</keyword>
<feature type="binding site" evidence="9">
    <location>
        <position position="121"/>
    </location>
    <ligand>
        <name>NADPH</name>
        <dbReference type="ChEBI" id="CHEBI:57783"/>
    </ligand>
</feature>
<dbReference type="Gene3D" id="3.40.50.720">
    <property type="entry name" value="NAD(P)-binding Rossmann-like Domain"/>
    <property type="match status" value="1"/>
</dbReference>
<dbReference type="GO" id="GO:0051484">
    <property type="term" value="P:isopentenyl diphosphate biosynthetic process, methylerythritol 4-phosphate pathway involved in terpenoid biosynthetic process"/>
    <property type="evidence" value="ECO:0007669"/>
    <property type="project" value="UniProtKB-ARBA"/>
</dbReference>
<comment type="similarity">
    <text evidence="2 9">Belongs to the DXR family.</text>
</comment>
<keyword evidence="6 9" id="KW-0464">Manganese</keyword>
<evidence type="ECO:0000256" key="7">
    <source>
        <dbReference type="ARBA" id="ARBA00023229"/>
    </source>
</evidence>
<dbReference type="HAMAP" id="MF_00183">
    <property type="entry name" value="DXP_reductoisom"/>
    <property type="match status" value="1"/>
</dbReference>
<evidence type="ECO:0000259" key="12">
    <source>
        <dbReference type="Pfam" id="PF13288"/>
    </source>
</evidence>
<dbReference type="SUPFAM" id="SSF55347">
    <property type="entry name" value="Glyceraldehyde-3-phosphate dehydrogenase-like, C-terminal domain"/>
    <property type="match status" value="1"/>
</dbReference>
<dbReference type="InterPro" id="IPR036291">
    <property type="entry name" value="NAD(P)-bd_dom_sf"/>
</dbReference>
<evidence type="ECO:0000256" key="3">
    <source>
        <dbReference type="ARBA" id="ARBA00022723"/>
    </source>
</evidence>
<evidence type="ECO:0000259" key="10">
    <source>
        <dbReference type="Pfam" id="PF02670"/>
    </source>
</evidence>
<feature type="binding site" evidence="9">
    <location>
        <position position="122"/>
    </location>
    <ligand>
        <name>1-deoxy-D-xylulose 5-phosphate</name>
        <dbReference type="ChEBI" id="CHEBI:57792"/>
    </ligand>
</feature>
<organism evidence="13 14">
    <name type="scientific">Bacillus mesophilus</name>
    <dbReference type="NCBI Taxonomy" id="1808955"/>
    <lineage>
        <taxon>Bacteria</taxon>
        <taxon>Bacillati</taxon>
        <taxon>Bacillota</taxon>
        <taxon>Bacilli</taxon>
        <taxon>Bacillales</taxon>
        <taxon>Bacillaceae</taxon>
        <taxon>Bacillus</taxon>
    </lineage>
</organism>
<keyword evidence="7 9" id="KW-0414">Isoprene biosynthesis</keyword>
<evidence type="ECO:0000256" key="2">
    <source>
        <dbReference type="ARBA" id="ARBA00006825"/>
    </source>
</evidence>
<reference evidence="13 14" key="1">
    <citation type="submission" date="2020-02" db="EMBL/GenBank/DDBJ databases">
        <title>Bacillus aquiflavi sp. nov., isolated from yellow water of strong flavor Chinese baijiu in Yibin region of China.</title>
        <authorList>
            <person name="Xie J."/>
        </authorList>
    </citation>
    <scope>NUCLEOTIDE SEQUENCE [LARGE SCALE GENOMIC DNA]</scope>
    <source>
        <strain evidence="13 14">SA4</strain>
    </source>
</reference>
<evidence type="ECO:0000256" key="1">
    <source>
        <dbReference type="ARBA" id="ARBA00005094"/>
    </source>
</evidence>
<evidence type="ECO:0000313" key="13">
    <source>
        <dbReference type="EMBL" id="NEY70200.1"/>
    </source>
</evidence>
<evidence type="ECO:0000313" key="14">
    <source>
        <dbReference type="Proteomes" id="UP000481043"/>
    </source>
</evidence>
<evidence type="ECO:0000256" key="8">
    <source>
        <dbReference type="ARBA" id="ARBA00048543"/>
    </source>
</evidence>
<feature type="binding site" evidence="9">
    <location>
        <position position="173"/>
    </location>
    <ligand>
        <name>1-deoxy-D-xylulose 5-phosphate</name>
        <dbReference type="ChEBI" id="CHEBI:57792"/>
    </ligand>
</feature>
<dbReference type="Pfam" id="PF02670">
    <property type="entry name" value="DXP_reductoisom"/>
    <property type="match status" value="1"/>
</dbReference>
<dbReference type="GO" id="GO:0070402">
    <property type="term" value="F:NADPH binding"/>
    <property type="evidence" value="ECO:0007669"/>
    <property type="project" value="InterPro"/>
</dbReference>
<dbReference type="Gene3D" id="1.10.1740.10">
    <property type="match status" value="1"/>
</dbReference>
<evidence type="ECO:0000256" key="4">
    <source>
        <dbReference type="ARBA" id="ARBA00022857"/>
    </source>
</evidence>
<dbReference type="InterPro" id="IPR036169">
    <property type="entry name" value="DXPR_C_sf"/>
</dbReference>
<dbReference type="Proteomes" id="UP000481043">
    <property type="component" value="Unassembled WGS sequence"/>
</dbReference>
<dbReference type="Pfam" id="PF13288">
    <property type="entry name" value="DXPR_C"/>
    <property type="match status" value="1"/>
</dbReference>
<comment type="catalytic activity">
    <reaction evidence="8">
        <text>2-C-methyl-D-erythritol 4-phosphate + NADP(+) = 1-deoxy-D-xylulose 5-phosphate + NADPH + H(+)</text>
        <dbReference type="Rhea" id="RHEA:13717"/>
        <dbReference type="ChEBI" id="CHEBI:15378"/>
        <dbReference type="ChEBI" id="CHEBI:57783"/>
        <dbReference type="ChEBI" id="CHEBI:57792"/>
        <dbReference type="ChEBI" id="CHEBI:58262"/>
        <dbReference type="ChEBI" id="CHEBI:58349"/>
        <dbReference type="EC" id="1.1.1.267"/>
    </reaction>
    <physiologicalReaction direction="right-to-left" evidence="8">
        <dbReference type="Rhea" id="RHEA:13719"/>
    </physiologicalReaction>
</comment>
<feature type="domain" description="DXP reductoisomerase C-terminal" evidence="12">
    <location>
        <begin position="258"/>
        <end position="376"/>
    </location>
</feature>
<evidence type="ECO:0000256" key="5">
    <source>
        <dbReference type="ARBA" id="ARBA00023002"/>
    </source>
</evidence>
<dbReference type="EC" id="1.1.1.267" evidence="9"/>
<feature type="binding site" evidence="9">
    <location>
        <position position="148"/>
    </location>
    <ligand>
        <name>1-deoxy-D-xylulose 5-phosphate</name>
        <dbReference type="ChEBI" id="CHEBI:57792"/>
    </ligand>
</feature>
<feature type="binding site" evidence="9">
    <location>
        <position position="196"/>
    </location>
    <ligand>
        <name>1-deoxy-D-xylulose 5-phosphate</name>
        <dbReference type="ChEBI" id="CHEBI:57792"/>
    </ligand>
</feature>
<feature type="binding site" evidence="9">
    <location>
        <position position="209"/>
    </location>
    <ligand>
        <name>1-deoxy-D-xylulose 5-phosphate</name>
        <dbReference type="ChEBI" id="CHEBI:57792"/>
    </ligand>
</feature>
<feature type="binding site" evidence="9">
    <location>
        <position position="218"/>
    </location>
    <ligand>
        <name>1-deoxy-D-xylulose 5-phosphate</name>
        <dbReference type="ChEBI" id="CHEBI:57792"/>
    </ligand>
</feature>
<feature type="domain" description="1-deoxy-D-xylulose 5-phosphate reductoisomerase C-terminal" evidence="11">
    <location>
        <begin position="143"/>
        <end position="226"/>
    </location>
</feature>
<dbReference type="PIRSF" id="PIRSF006205">
    <property type="entry name" value="Dxp_reductismrs"/>
    <property type="match status" value="1"/>
</dbReference>
<dbReference type="SUPFAM" id="SSF51735">
    <property type="entry name" value="NAD(P)-binding Rossmann-fold domains"/>
    <property type="match status" value="1"/>
</dbReference>
<dbReference type="PANTHER" id="PTHR30525:SF0">
    <property type="entry name" value="1-DEOXY-D-XYLULOSE 5-PHOSPHATE REDUCTOISOMERASE, CHLOROPLASTIC"/>
    <property type="match status" value="1"/>
</dbReference>
<comment type="cofactor">
    <cofactor evidence="9">
        <name>Mg(2+)</name>
        <dbReference type="ChEBI" id="CHEBI:18420"/>
    </cofactor>
    <cofactor evidence="9">
        <name>Mn(2+)</name>
        <dbReference type="ChEBI" id="CHEBI:29035"/>
    </cofactor>
</comment>
<name>A0A6M0Q412_9BACI</name>
<dbReference type="InterPro" id="IPR013512">
    <property type="entry name" value="DXP_reductoisomerase_N"/>
</dbReference>
<feature type="binding site" evidence="9">
    <location>
        <position position="38"/>
    </location>
    <ligand>
        <name>NADPH</name>
        <dbReference type="ChEBI" id="CHEBI:57783"/>
    </ligand>
</feature>
<dbReference type="SUPFAM" id="SSF69055">
    <property type="entry name" value="1-deoxy-D-xylulose-5-phosphate reductoisomerase, C-terminal domain"/>
    <property type="match status" value="1"/>
</dbReference>
<keyword evidence="5 9" id="KW-0560">Oxidoreductase</keyword>
<evidence type="ECO:0000259" key="11">
    <source>
        <dbReference type="Pfam" id="PF08436"/>
    </source>
</evidence>
<feature type="domain" description="1-deoxy-D-xylulose 5-phosphate reductoisomerase N-terminal" evidence="10">
    <location>
        <begin position="4"/>
        <end position="129"/>
    </location>
</feature>
<feature type="binding site" evidence="9">
    <location>
        <position position="147"/>
    </location>
    <ligand>
        <name>Mn(2+)</name>
        <dbReference type="ChEBI" id="CHEBI:29035"/>
    </ligand>
</feature>
<accession>A0A6M0Q412</accession>
<dbReference type="InterPro" id="IPR026877">
    <property type="entry name" value="DXPR_C"/>
</dbReference>
<dbReference type="Pfam" id="PF08436">
    <property type="entry name" value="DXP_redisom_C"/>
    <property type="match status" value="1"/>
</dbReference>
<feature type="binding site" evidence="9">
    <location>
        <position position="12"/>
    </location>
    <ligand>
        <name>NADPH</name>
        <dbReference type="ChEBI" id="CHEBI:57783"/>
    </ligand>
</feature>
<sequence>MKKISLLGATGSIGTQTLDLVRLHPEQFQIVALSFGRNLELGLKLVNEFQPKLISVLSKEDRTIVEQQLTYSAKVTYGEDGLTEVATHPDATILVNAVIGSVGLIPTLEAIKEKKTIAIANKETLVTAGQIVMNLAEKYEVDILPVDSEHSAIFQSLVGQDQSKISRLILTASGGSFRDRNREELKDVTVKEALAHPNWSMGAKITIDSATMMNKGLEVIEARWLFNIPYEKIEVILHKESIIHSMVEYDDTSVMAQLGTPDMRVPIQYALTYPYRLELPISKKLNLWEIGTLHFNKVDFERYKCLAFAYEAGKAGGTLPTVLNAANEVAVDAFLSGRVNFLEIEDLIERALEAHQNIMDPDLQTIQQVDQETRRYVVSLLK</sequence>
<dbReference type="InterPro" id="IPR003821">
    <property type="entry name" value="DXP_reductoisomerase"/>
</dbReference>
<feature type="binding site" evidence="9">
    <location>
        <position position="202"/>
    </location>
    <ligand>
        <name>NADPH</name>
        <dbReference type="ChEBI" id="CHEBI:57783"/>
    </ligand>
</feature>
<feature type="binding site" evidence="9">
    <location>
        <position position="37"/>
    </location>
    <ligand>
        <name>NADPH</name>
        <dbReference type="ChEBI" id="CHEBI:57783"/>
    </ligand>
</feature>
<dbReference type="FunFam" id="3.40.50.720:FF:000045">
    <property type="entry name" value="1-deoxy-D-xylulose 5-phosphate reductoisomerase"/>
    <property type="match status" value="1"/>
</dbReference>
<keyword evidence="4 9" id="KW-0521">NADP</keyword>
<protein>
    <recommendedName>
        <fullName evidence="9">1-deoxy-D-xylulose 5-phosphate reductoisomerase</fullName>
        <shortName evidence="9">DXP reductoisomerase</shortName>
        <ecNumber evidence="9">1.1.1.267</ecNumber>
    </recommendedName>
    <alternativeName>
        <fullName evidence="9">1-deoxyxylulose-5-phosphate reductoisomerase</fullName>
    </alternativeName>
    <alternativeName>
        <fullName evidence="9">2-C-methyl-D-erythritol 4-phosphate synthase</fullName>
    </alternativeName>
</protein>
<feature type="binding site" evidence="9">
    <location>
        <position position="214"/>
    </location>
    <ligand>
        <name>1-deoxy-D-xylulose 5-phosphate</name>
        <dbReference type="ChEBI" id="CHEBI:57792"/>
    </ligand>
</feature>
<feature type="binding site" evidence="9">
    <location>
        <position position="123"/>
    </location>
    <ligand>
        <name>NADPH</name>
        <dbReference type="ChEBI" id="CHEBI:57783"/>
    </ligand>
</feature>